<dbReference type="PRINTS" id="PR00625">
    <property type="entry name" value="JDOMAIN"/>
</dbReference>
<name>A0AAV6Y5D1_9LAMI</name>
<evidence type="ECO:0000313" key="4">
    <source>
        <dbReference type="EMBL" id="KAG8390386.1"/>
    </source>
</evidence>
<dbReference type="EMBL" id="WHWC01000001">
    <property type="protein sequence ID" value="KAG8390386.1"/>
    <property type="molecule type" value="Genomic_DNA"/>
</dbReference>
<dbReference type="InterPro" id="IPR036869">
    <property type="entry name" value="J_dom_sf"/>
</dbReference>
<keyword evidence="2" id="KW-0812">Transmembrane</keyword>
<feature type="transmembrane region" description="Helical" evidence="2">
    <location>
        <begin position="184"/>
        <end position="205"/>
    </location>
</feature>
<dbReference type="SUPFAM" id="SSF46565">
    <property type="entry name" value="Chaperone J-domain"/>
    <property type="match status" value="1"/>
</dbReference>
<comment type="caution">
    <text evidence="4">The sequence shown here is derived from an EMBL/GenBank/DDBJ whole genome shotgun (WGS) entry which is preliminary data.</text>
</comment>
<evidence type="ECO:0000259" key="3">
    <source>
        <dbReference type="PROSITE" id="PS50076"/>
    </source>
</evidence>
<keyword evidence="5" id="KW-1185">Reference proteome</keyword>
<accession>A0AAV6Y5D1</accession>
<organism evidence="4 5">
    <name type="scientific">Buddleja alternifolia</name>
    <dbReference type="NCBI Taxonomy" id="168488"/>
    <lineage>
        <taxon>Eukaryota</taxon>
        <taxon>Viridiplantae</taxon>
        <taxon>Streptophyta</taxon>
        <taxon>Embryophyta</taxon>
        <taxon>Tracheophyta</taxon>
        <taxon>Spermatophyta</taxon>
        <taxon>Magnoliopsida</taxon>
        <taxon>eudicotyledons</taxon>
        <taxon>Gunneridae</taxon>
        <taxon>Pentapetalae</taxon>
        <taxon>asterids</taxon>
        <taxon>lamiids</taxon>
        <taxon>Lamiales</taxon>
        <taxon>Scrophulariaceae</taxon>
        <taxon>Buddlejeae</taxon>
        <taxon>Buddleja</taxon>
    </lineage>
</organism>
<dbReference type="InterPro" id="IPR001623">
    <property type="entry name" value="DnaJ_domain"/>
</dbReference>
<feature type="domain" description="J" evidence="3">
    <location>
        <begin position="68"/>
        <end position="135"/>
    </location>
</feature>
<dbReference type="CDD" id="cd06257">
    <property type="entry name" value="DnaJ"/>
    <property type="match status" value="1"/>
</dbReference>
<dbReference type="PANTHER" id="PTHR44137">
    <property type="entry name" value="BNAC03G44070D PROTEIN"/>
    <property type="match status" value="1"/>
</dbReference>
<dbReference type="AlphaFoldDB" id="A0AAV6Y5D1"/>
<proteinExistence type="predicted"/>
<keyword evidence="2" id="KW-1133">Transmembrane helix</keyword>
<gene>
    <name evidence="4" type="ORF">BUALT_Bualt01G0078000</name>
</gene>
<protein>
    <recommendedName>
        <fullName evidence="3">J domain-containing protein</fullName>
    </recommendedName>
</protein>
<feature type="region of interest" description="Disordered" evidence="1">
    <location>
        <begin position="141"/>
        <end position="163"/>
    </location>
</feature>
<sequence length="214" mass="24355">MEYCNKDEALRAKSIAEDKIHKRDFISARKFALKAKNLCPGLDGISQMLTTIDVYVYADQNKIRGEVDWYGVLGLNPSVDDDDDEEIKKQYRKLALMLHPDKNKSVGAHGAFVLISEAFGILSDKAKRLAYKKRRGLIRVSQGQKTTTSKTTKTPPAASKPTPRRVDTFWTIYRRCRMHLNHTLGSHVPFIVFLVTYFVVLVVVAKRKSVTRIQ</sequence>
<evidence type="ECO:0000256" key="1">
    <source>
        <dbReference type="SAM" id="MobiDB-lite"/>
    </source>
</evidence>
<reference evidence="4" key="1">
    <citation type="submission" date="2019-10" db="EMBL/GenBank/DDBJ databases">
        <authorList>
            <person name="Zhang R."/>
            <person name="Pan Y."/>
            <person name="Wang J."/>
            <person name="Ma R."/>
            <person name="Yu S."/>
        </authorList>
    </citation>
    <scope>NUCLEOTIDE SEQUENCE</scope>
    <source>
        <strain evidence="4">LA-IB0</strain>
        <tissue evidence="4">Leaf</tissue>
    </source>
</reference>
<dbReference type="PANTHER" id="PTHR44137:SF32">
    <property type="entry name" value="DNAJ HEAT SHOCK AMINO-TERMINAL DOMAIN PROTEIN"/>
    <property type="match status" value="1"/>
</dbReference>
<evidence type="ECO:0000256" key="2">
    <source>
        <dbReference type="SAM" id="Phobius"/>
    </source>
</evidence>
<dbReference type="PROSITE" id="PS50076">
    <property type="entry name" value="DNAJ_2"/>
    <property type="match status" value="1"/>
</dbReference>
<dbReference type="Gene3D" id="1.10.287.110">
    <property type="entry name" value="DnaJ domain"/>
    <property type="match status" value="1"/>
</dbReference>
<dbReference type="Proteomes" id="UP000826271">
    <property type="component" value="Unassembled WGS sequence"/>
</dbReference>
<dbReference type="SMART" id="SM00271">
    <property type="entry name" value="DnaJ"/>
    <property type="match status" value="1"/>
</dbReference>
<dbReference type="Pfam" id="PF00226">
    <property type="entry name" value="DnaJ"/>
    <property type="match status" value="1"/>
</dbReference>
<evidence type="ECO:0000313" key="5">
    <source>
        <dbReference type="Proteomes" id="UP000826271"/>
    </source>
</evidence>
<keyword evidence="2" id="KW-0472">Membrane</keyword>
<feature type="compositionally biased region" description="Low complexity" evidence="1">
    <location>
        <begin position="145"/>
        <end position="161"/>
    </location>
</feature>